<evidence type="ECO:0000313" key="2">
    <source>
        <dbReference type="EMBL" id="QEX17329.1"/>
    </source>
</evidence>
<dbReference type="RefSeq" id="WP_191908569.1">
    <property type="nucleotide sequence ID" value="NZ_CP042906.1"/>
</dbReference>
<dbReference type="SUPFAM" id="SSF48695">
    <property type="entry name" value="Multiheme cytochromes"/>
    <property type="match status" value="1"/>
</dbReference>
<feature type="signal peptide" evidence="1">
    <location>
        <begin position="1"/>
        <end position="27"/>
    </location>
</feature>
<dbReference type="Pfam" id="PF09626">
    <property type="entry name" value="DHC"/>
    <property type="match status" value="1"/>
</dbReference>
<feature type="chain" id="PRO_5023935809" description="Cytochrome c" evidence="1">
    <location>
        <begin position="28"/>
        <end position="158"/>
    </location>
</feature>
<sequence>MVRHLFLGTTLAALVAAVALASAWADSAGGIVPIAVSASAQETFNKQCGACHMAYPPVFLPARSWKAITSDLAHHFGEDASLDKATTKIIADYLMANAADRAPGVPAGVLRGIRPDDVPLRITDTPFWNSVHGNIPAAVIARPEVKTKSNCLGCHSGN</sequence>
<evidence type="ECO:0008006" key="4">
    <source>
        <dbReference type="Google" id="ProtNLM"/>
    </source>
</evidence>
<gene>
    <name evidence="2" type="ORF">FRZ44_26270</name>
</gene>
<proteinExistence type="predicted"/>
<accession>A0A5J6MIY4</accession>
<dbReference type="KEGG" id="htq:FRZ44_26270"/>
<keyword evidence="3" id="KW-1185">Reference proteome</keyword>
<organism evidence="2 3">
    <name type="scientific">Hypericibacter terrae</name>
    <dbReference type="NCBI Taxonomy" id="2602015"/>
    <lineage>
        <taxon>Bacteria</taxon>
        <taxon>Pseudomonadati</taxon>
        <taxon>Pseudomonadota</taxon>
        <taxon>Alphaproteobacteria</taxon>
        <taxon>Rhodospirillales</taxon>
        <taxon>Dongiaceae</taxon>
        <taxon>Hypericibacter</taxon>
    </lineage>
</organism>
<dbReference type="InterPro" id="IPR018588">
    <property type="entry name" value="Dihaem_cytochrome-c"/>
</dbReference>
<dbReference type="EMBL" id="CP042906">
    <property type="protein sequence ID" value="QEX17329.1"/>
    <property type="molecule type" value="Genomic_DNA"/>
</dbReference>
<evidence type="ECO:0000313" key="3">
    <source>
        <dbReference type="Proteomes" id="UP000326202"/>
    </source>
</evidence>
<reference evidence="2 3" key="1">
    <citation type="submission" date="2019-08" db="EMBL/GenBank/DDBJ databases">
        <title>Hyperibacter terrae gen. nov., sp. nov. and Hyperibacter viscosus sp. nov., two new members in the family Rhodospirillaceae isolated from the rhizosphere of Hypericum perforatum.</title>
        <authorList>
            <person name="Noviana Z."/>
        </authorList>
    </citation>
    <scope>NUCLEOTIDE SEQUENCE [LARGE SCALE GENOMIC DNA]</scope>
    <source>
        <strain evidence="2 3">R5913</strain>
    </source>
</reference>
<dbReference type="Proteomes" id="UP000326202">
    <property type="component" value="Chromosome"/>
</dbReference>
<name>A0A5J6MIY4_9PROT</name>
<evidence type="ECO:0000256" key="1">
    <source>
        <dbReference type="SAM" id="SignalP"/>
    </source>
</evidence>
<dbReference type="AlphaFoldDB" id="A0A5J6MIY4"/>
<protein>
    <recommendedName>
        <fullName evidence="4">Cytochrome c</fullName>
    </recommendedName>
</protein>
<dbReference type="InterPro" id="IPR036280">
    <property type="entry name" value="Multihaem_cyt_sf"/>
</dbReference>
<keyword evidence="1" id="KW-0732">Signal</keyword>